<dbReference type="Proteomes" id="UP000276133">
    <property type="component" value="Unassembled WGS sequence"/>
</dbReference>
<organism evidence="1 2">
    <name type="scientific">Brachionus plicatilis</name>
    <name type="common">Marine rotifer</name>
    <name type="synonym">Brachionus muelleri</name>
    <dbReference type="NCBI Taxonomy" id="10195"/>
    <lineage>
        <taxon>Eukaryota</taxon>
        <taxon>Metazoa</taxon>
        <taxon>Spiralia</taxon>
        <taxon>Gnathifera</taxon>
        <taxon>Rotifera</taxon>
        <taxon>Eurotatoria</taxon>
        <taxon>Monogononta</taxon>
        <taxon>Pseudotrocha</taxon>
        <taxon>Ploima</taxon>
        <taxon>Brachionidae</taxon>
        <taxon>Brachionus</taxon>
    </lineage>
</organism>
<dbReference type="AlphaFoldDB" id="A0A3M7S3J9"/>
<keyword evidence="2" id="KW-1185">Reference proteome</keyword>
<comment type="caution">
    <text evidence="1">The sequence shown here is derived from an EMBL/GenBank/DDBJ whole genome shotgun (WGS) entry which is preliminary data.</text>
</comment>
<proteinExistence type="predicted"/>
<sequence>MSTVSRDMRQRRLTAQLAKLRRQRLRRLHNVFPQALKLGYPGHILEQPDQIAADQHAVVPLVAQNLDAEVGLALPQLLQGRALGMIRNKAKVGVDCLAH</sequence>
<protein>
    <submittedName>
        <fullName evidence="1">Uncharacterized protein</fullName>
    </submittedName>
</protein>
<name>A0A3M7S3J9_BRAPC</name>
<dbReference type="EMBL" id="REGN01002117">
    <property type="protein sequence ID" value="RNA30195.1"/>
    <property type="molecule type" value="Genomic_DNA"/>
</dbReference>
<reference evidence="1 2" key="1">
    <citation type="journal article" date="2018" name="Sci. Rep.">
        <title>Genomic signatures of local adaptation to the degree of environmental predictability in rotifers.</title>
        <authorList>
            <person name="Franch-Gras L."/>
            <person name="Hahn C."/>
            <person name="Garcia-Roger E.M."/>
            <person name="Carmona M.J."/>
            <person name="Serra M."/>
            <person name="Gomez A."/>
        </authorList>
    </citation>
    <scope>NUCLEOTIDE SEQUENCE [LARGE SCALE GENOMIC DNA]</scope>
    <source>
        <strain evidence="1">HYR1</strain>
    </source>
</reference>
<evidence type="ECO:0000313" key="1">
    <source>
        <dbReference type="EMBL" id="RNA30195.1"/>
    </source>
</evidence>
<evidence type="ECO:0000313" key="2">
    <source>
        <dbReference type="Proteomes" id="UP000276133"/>
    </source>
</evidence>
<gene>
    <name evidence="1" type="ORF">BpHYR1_030033</name>
</gene>
<accession>A0A3M7S3J9</accession>